<protein>
    <submittedName>
        <fullName evidence="1">Uncharacterized protein</fullName>
    </submittedName>
</protein>
<comment type="caution">
    <text evidence="1">The sequence shown here is derived from an EMBL/GenBank/DDBJ whole genome shotgun (WGS) entry which is preliminary data.</text>
</comment>
<proteinExistence type="predicted"/>
<evidence type="ECO:0000313" key="2">
    <source>
        <dbReference type="Proteomes" id="UP001146120"/>
    </source>
</evidence>
<reference evidence="1" key="1">
    <citation type="submission" date="2022-11" db="EMBL/GenBank/DDBJ databases">
        <authorList>
            <person name="Morgan W.R."/>
            <person name="Tartar A."/>
        </authorList>
    </citation>
    <scope>NUCLEOTIDE SEQUENCE</scope>
    <source>
        <strain evidence="1">ARSEF 373</strain>
    </source>
</reference>
<name>A0AAV2Z4Y1_9STRA</name>
<gene>
    <name evidence="1" type="ORF">N0F65_004702</name>
</gene>
<dbReference type="Proteomes" id="UP001146120">
    <property type="component" value="Unassembled WGS sequence"/>
</dbReference>
<keyword evidence="2" id="KW-1185">Reference proteome</keyword>
<sequence length="185" mass="20544">MVAGALPAFSDGNGGAKGMLPVAVSPSNKCRYKTGKCSNVRSAKRNGQPHQLCLYHRDKANQIQRKFDRQKRQVARVRKMTTSNLRKTHMTMLDAATPTNFAALHAHEVEIYSDSDSSRFSTDSESSVILDQLWQDLPKSAYTYDAEPTVSATEHAMEATEPVTSENQGHLSYDEIDFLCSAMLE</sequence>
<dbReference type="EMBL" id="DAKRPA010000058">
    <property type="protein sequence ID" value="DBA00797.1"/>
    <property type="molecule type" value="Genomic_DNA"/>
</dbReference>
<accession>A0AAV2Z4Y1</accession>
<organism evidence="1 2">
    <name type="scientific">Lagenidium giganteum</name>
    <dbReference type="NCBI Taxonomy" id="4803"/>
    <lineage>
        <taxon>Eukaryota</taxon>
        <taxon>Sar</taxon>
        <taxon>Stramenopiles</taxon>
        <taxon>Oomycota</taxon>
        <taxon>Peronosporomycetes</taxon>
        <taxon>Pythiales</taxon>
        <taxon>Pythiaceae</taxon>
    </lineage>
</organism>
<evidence type="ECO:0000313" key="1">
    <source>
        <dbReference type="EMBL" id="DBA00797.1"/>
    </source>
</evidence>
<reference evidence="1" key="2">
    <citation type="journal article" date="2023" name="Microbiol Resour">
        <title>Decontamination and Annotation of the Draft Genome Sequence of the Oomycete Lagenidium giganteum ARSEF 373.</title>
        <authorList>
            <person name="Morgan W.R."/>
            <person name="Tartar A."/>
        </authorList>
    </citation>
    <scope>NUCLEOTIDE SEQUENCE</scope>
    <source>
        <strain evidence="1">ARSEF 373</strain>
    </source>
</reference>
<dbReference type="AlphaFoldDB" id="A0AAV2Z4Y1"/>